<sequence>SGTGFDYFDLLIDDYTTVIMQRDSARLTRVDKVWQYNVLYNLRTVYTGEVATERYWVHMYNLMGI</sequence>
<feature type="non-terminal residue" evidence="1">
    <location>
        <position position="1"/>
    </location>
</feature>
<reference evidence="1" key="1">
    <citation type="journal article" date="2015" name="Nature">
        <title>Complex archaea that bridge the gap between prokaryotes and eukaryotes.</title>
        <authorList>
            <person name="Spang A."/>
            <person name="Saw J.H."/>
            <person name="Jorgensen S.L."/>
            <person name="Zaremba-Niedzwiedzka K."/>
            <person name="Martijn J."/>
            <person name="Lind A.E."/>
            <person name="van Eijk R."/>
            <person name="Schleper C."/>
            <person name="Guy L."/>
            <person name="Ettema T.J."/>
        </authorList>
    </citation>
    <scope>NUCLEOTIDE SEQUENCE</scope>
</reference>
<gene>
    <name evidence="1" type="ORF">LCGC14_1524320</name>
</gene>
<protein>
    <submittedName>
        <fullName evidence="1">Uncharacterized protein</fullName>
    </submittedName>
</protein>
<organism evidence="1">
    <name type="scientific">marine sediment metagenome</name>
    <dbReference type="NCBI Taxonomy" id="412755"/>
    <lineage>
        <taxon>unclassified sequences</taxon>
        <taxon>metagenomes</taxon>
        <taxon>ecological metagenomes</taxon>
    </lineage>
</organism>
<comment type="caution">
    <text evidence="1">The sequence shown here is derived from an EMBL/GenBank/DDBJ whole genome shotgun (WGS) entry which is preliminary data.</text>
</comment>
<dbReference type="AlphaFoldDB" id="A0A0F9JII7"/>
<accession>A0A0F9JII7</accession>
<dbReference type="EMBL" id="LAZR01011352">
    <property type="protein sequence ID" value="KKM62171.1"/>
    <property type="molecule type" value="Genomic_DNA"/>
</dbReference>
<evidence type="ECO:0000313" key="1">
    <source>
        <dbReference type="EMBL" id="KKM62171.1"/>
    </source>
</evidence>
<proteinExistence type="predicted"/>
<name>A0A0F9JII7_9ZZZZ</name>